<reference evidence="1 2" key="1">
    <citation type="submission" date="2019-12" db="EMBL/GenBank/DDBJ databases">
        <title>Auraticoccus cholistani sp. nov., an actinomycete isolated from soil of Cholistan desert.</title>
        <authorList>
            <person name="Cheema M.T."/>
        </authorList>
    </citation>
    <scope>NUCLEOTIDE SEQUENCE [LARGE SCALE GENOMIC DNA]</scope>
    <source>
        <strain evidence="1 2">F435</strain>
    </source>
</reference>
<name>A0A6A9V010_9ACTN</name>
<keyword evidence="2" id="KW-1185">Reference proteome</keyword>
<dbReference type="AlphaFoldDB" id="A0A6A9V010"/>
<dbReference type="Pfam" id="PF18855">
    <property type="entry name" value="baeRF_family11"/>
    <property type="match status" value="1"/>
</dbReference>
<dbReference type="InterPro" id="IPR041638">
    <property type="entry name" value="BaeRF_family11"/>
</dbReference>
<evidence type="ECO:0000313" key="2">
    <source>
        <dbReference type="Proteomes" id="UP000435304"/>
    </source>
</evidence>
<gene>
    <name evidence="1" type="ORF">GC722_01830</name>
</gene>
<dbReference type="EMBL" id="WPCU01000003">
    <property type="protein sequence ID" value="MVA74779.1"/>
    <property type="molecule type" value="Genomic_DNA"/>
</dbReference>
<comment type="caution">
    <text evidence="1">The sequence shown here is derived from an EMBL/GenBank/DDBJ whole genome shotgun (WGS) entry which is preliminary data.</text>
</comment>
<sequence length="375" mass="40840">MLTVDPITQEDLDQLLDARHPASVTIYLESSPIPADHEAIRIALRNAAGQAERELESGGASAREAREAVAPIRELVDDHGFWEHQANSLAIFASDGRARTFRLANRLTPHVSVGDRFDVGALLRANAFRHGAYVLALATHDVTLYGLGADHRARQIPLELDQDELSAALAVTDNDGRADQRATPSDRHQREGFARIVQRAVLPRLRASGGLPLILAATPELDAAYRAVNEYEHLLPARIDVHPSSLDPDSVDARAREILHEQHRAEVEAWRELFGTRRSAGRATSSLADVARATVAAAVEELWFDMDAVQEGEVGDDGEIRPAPEPGPATHNLVDDIVVRVLRSGGRVRAVRQKDLVDGSPVAAVLRFPREAAGI</sequence>
<proteinExistence type="predicted"/>
<evidence type="ECO:0000313" key="1">
    <source>
        <dbReference type="EMBL" id="MVA74779.1"/>
    </source>
</evidence>
<dbReference type="RefSeq" id="WP_156607415.1">
    <property type="nucleotide sequence ID" value="NZ_WPCU01000003.1"/>
</dbReference>
<accession>A0A6A9V010</accession>
<organism evidence="1 2">
    <name type="scientific">Auraticoccus cholistanensis</name>
    <dbReference type="NCBI Taxonomy" id="2656650"/>
    <lineage>
        <taxon>Bacteria</taxon>
        <taxon>Bacillati</taxon>
        <taxon>Actinomycetota</taxon>
        <taxon>Actinomycetes</taxon>
        <taxon>Propionibacteriales</taxon>
        <taxon>Propionibacteriaceae</taxon>
        <taxon>Auraticoccus</taxon>
    </lineage>
</organism>
<dbReference type="Proteomes" id="UP000435304">
    <property type="component" value="Unassembled WGS sequence"/>
</dbReference>
<protein>
    <submittedName>
        <fullName evidence="1">Uncharacterized protein</fullName>
    </submittedName>
</protein>